<evidence type="ECO:0000256" key="1">
    <source>
        <dbReference type="ARBA" id="ARBA00004167"/>
    </source>
</evidence>
<keyword evidence="2" id="KW-0812">Transmembrane</keyword>
<dbReference type="OrthoDB" id="9990384at2759"/>
<dbReference type="GO" id="GO:0005509">
    <property type="term" value="F:calcium ion binding"/>
    <property type="evidence" value="ECO:0007669"/>
    <property type="project" value="UniProtKB-UniRule"/>
</dbReference>
<dbReference type="PANTHER" id="PTHR24028">
    <property type="entry name" value="CADHERIN-87A"/>
    <property type="match status" value="1"/>
</dbReference>
<comment type="caution">
    <text evidence="8">The sequence shown here is derived from an EMBL/GenBank/DDBJ whole genome shotgun (WGS) entry which is preliminary data.</text>
</comment>
<gene>
    <name evidence="8" type="primary">Pcdha1</name>
    <name evidence="8" type="ORF">TROMEL_R15297</name>
</gene>
<dbReference type="InterPro" id="IPR015919">
    <property type="entry name" value="Cadherin-like_sf"/>
</dbReference>
<dbReference type="InterPro" id="IPR050174">
    <property type="entry name" value="Protocadherin/Cadherin-CA"/>
</dbReference>
<evidence type="ECO:0000313" key="8">
    <source>
        <dbReference type="EMBL" id="NXJ85058.1"/>
    </source>
</evidence>
<feature type="non-terminal residue" evidence="8">
    <location>
        <position position="56"/>
    </location>
</feature>
<keyword evidence="6" id="KW-0106">Calcium</keyword>
<evidence type="ECO:0000256" key="6">
    <source>
        <dbReference type="PROSITE-ProRule" id="PRU00043"/>
    </source>
</evidence>
<evidence type="ECO:0000256" key="3">
    <source>
        <dbReference type="ARBA" id="ARBA00022989"/>
    </source>
</evidence>
<dbReference type="InterPro" id="IPR002126">
    <property type="entry name" value="Cadherin-like_dom"/>
</dbReference>
<evidence type="ECO:0000256" key="2">
    <source>
        <dbReference type="ARBA" id="ARBA00022692"/>
    </source>
</evidence>
<dbReference type="Gene3D" id="2.60.40.60">
    <property type="entry name" value="Cadherins"/>
    <property type="match status" value="1"/>
</dbReference>
<dbReference type="CDD" id="cd11304">
    <property type="entry name" value="Cadherin_repeat"/>
    <property type="match status" value="1"/>
</dbReference>
<evidence type="ECO:0000313" key="9">
    <source>
        <dbReference type="Proteomes" id="UP000550660"/>
    </source>
</evidence>
<dbReference type="Pfam" id="PF00028">
    <property type="entry name" value="Cadherin"/>
    <property type="match status" value="1"/>
</dbReference>
<accession>A0A7L0EQ43</accession>
<proteinExistence type="predicted"/>
<keyword evidence="4" id="KW-0472">Membrane</keyword>
<dbReference type="SUPFAM" id="SSF49313">
    <property type="entry name" value="Cadherin-like"/>
    <property type="match status" value="1"/>
</dbReference>
<evidence type="ECO:0000259" key="7">
    <source>
        <dbReference type="PROSITE" id="PS50268"/>
    </source>
</evidence>
<dbReference type="SMART" id="SM00112">
    <property type="entry name" value="CA"/>
    <property type="match status" value="1"/>
</dbReference>
<dbReference type="FunFam" id="2.60.40.60:FF:000464">
    <property type="entry name" value="Protocadherin extracellular domain"/>
    <property type="match status" value="1"/>
</dbReference>
<dbReference type="AlphaFoldDB" id="A0A7L0EQ43"/>
<dbReference type="PANTHER" id="PTHR24028:SF133">
    <property type="entry name" value="PROTOCADHERIN ALPHA-4"/>
    <property type="match status" value="1"/>
</dbReference>
<organism evidence="8 9">
    <name type="scientific">Trogon melanurus</name>
    <name type="common">Black-tailed trogon</name>
    <dbReference type="NCBI Taxonomy" id="56311"/>
    <lineage>
        <taxon>Eukaryota</taxon>
        <taxon>Metazoa</taxon>
        <taxon>Chordata</taxon>
        <taxon>Craniata</taxon>
        <taxon>Vertebrata</taxon>
        <taxon>Euteleostomi</taxon>
        <taxon>Archelosauria</taxon>
        <taxon>Archosauria</taxon>
        <taxon>Dinosauria</taxon>
        <taxon>Saurischia</taxon>
        <taxon>Theropoda</taxon>
        <taxon>Coelurosauria</taxon>
        <taxon>Aves</taxon>
        <taxon>Neognathae</taxon>
        <taxon>Neoaves</taxon>
        <taxon>Telluraves</taxon>
        <taxon>Coraciimorphae</taxon>
        <taxon>Trogoniformes</taxon>
        <taxon>Trogonidae</taxon>
        <taxon>Trogon</taxon>
    </lineage>
</organism>
<sequence length="56" mass="6381">KEMFAIDESKGEIRLQGKLDYEERDSYEITIEARDRGSPPLSGHCKVVVEVLDVND</sequence>
<name>A0A7L0EQ43_TROML</name>
<dbReference type="Proteomes" id="UP000550660">
    <property type="component" value="Unassembled WGS sequence"/>
</dbReference>
<dbReference type="GO" id="GO:0005886">
    <property type="term" value="C:plasma membrane"/>
    <property type="evidence" value="ECO:0007669"/>
    <property type="project" value="TreeGrafter"/>
</dbReference>
<evidence type="ECO:0000256" key="4">
    <source>
        <dbReference type="ARBA" id="ARBA00023136"/>
    </source>
</evidence>
<dbReference type="GO" id="GO:0007156">
    <property type="term" value="P:homophilic cell adhesion via plasma membrane adhesion molecules"/>
    <property type="evidence" value="ECO:0007669"/>
    <property type="project" value="InterPro"/>
</dbReference>
<reference evidence="8 9" key="1">
    <citation type="submission" date="2019-09" db="EMBL/GenBank/DDBJ databases">
        <title>Bird 10,000 Genomes (B10K) Project - Family phase.</title>
        <authorList>
            <person name="Zhang G."/>
        </authorList>
    </citation>
    <scope>NUCLEOTIDE SEQUENCE [LARGE SCALE GENOMIC DNA]</scope>
    <source>
        <strain evidence="8">B10K-DU-007-40</strain>
        <tissue evidence="8">Mixed tissue sample</tissue>
    </source>
</reference>
<feature type="non-terminal residue" evidence="8">
    <location>
        <position position="1"/>
    </location>
</feature>
<comment type="subcellular location">
    <subcellularLocation>
        <location evidence="1">Membrane</location>
        <topology evidence="1">Single-pass membrane protein</topology>
    </subcellularLocation>
</comment>
<dbReference type="PRINTS" id="PR00205">
    <property type="entry name" value="CADHERIN"/>
</dbReference>
<keyword evidence="9" id="KW-1185">Reference proteome</keyword>
<evidence type="ECO:0000256" key="5">
    <source>
        <dbReference type="ARBA" id="ARBA00023180"/>
    </source>
</evidence>
<keyword evidence="3" id="KW-1133">Transmembrane helix</keyword>
<feature type="domain" description="Cadherin" evidence="7">
    <location>
        <begin position="3"/>
        <end position="56"/>
    </location>
</feature>
<dbReference type="EMBL" id="VXAG01001946">
    <property type="protein sequence ID" value="NXJ85058.1"/>
    <property type="molecule type" value="Genomic_DNA"/>
</dbReference>
<keyword evidence="5" id="KW-0325">Glycoprotein</keyword>
<dbReference type="PROSITE" id="PS50268">
    <property type="entry name" value="CADHERIN_2"/>
    <property type="match status" value="1"/>
</dbReference>
<protein>
    <submittedName>
        <fullName evidence="8">PCDA1 protein</fullName>
    </submittedName>
</protein>